<protein>
    <submittedName>
        <fullName evidence="2">Uncharacterized protein</fullName>
    </submittedName>
</protein>
<feature type="region of interest" description="Disordered" evidence="1">
    <location>
        <begin position="1"/>
        <end position="98"/>
    </location>
</feature>
<evidence type="ECO:0000313" key="3">
    <source>
        <dbReference type="Proteomes" id="UP001620626"/>
    </source>
</evidence>
<accession>A0ABD2LEC4</accession>
<feature type="compositionally biased region" description="Acidic residues" evidence="1">
    <location>
        <begin position="77"/>
        <end position="97"/>
    </location>
</feature>
<feature type="compositionally biased region" description="Basic and acidic residues" evidence="1">
    <location>
        <begin position="40"/>
        <end position="69"/>
    </location>
</feature>
<evidence type="ECO:0000313" key="2">
    <source>
        <dbReference type="EMBL" id="KAL3113572.1"/>
    </source>
</evidence>
<comment type="caution">
    <text evidence="2">The sequence shown here is derived from an EMBL/GenBank/DDBJ whole genome shotgun (WGS) entry which is preliminary data.</text>
</comment>
<keyword evidence="3" id="KW-1185">Reference proteome</keyword>
<gene>
    <name evidence="2" type="ORF">niasHT_017128</name>
</gene>
<sequence length="131" mass="14780">MSVSDGGQCPSRMYVDMGYRTNPARTDTKVPSLPHSSLSRQEKSADARTKRDQRQLKPNRERVTEEEVRVLSMEVTDQMESDQMDSDQMESDQEGEADNLLHKTGVDHHYSNLAVNNCAVPSMAFDECSLL</sequence>
<dbReference type="Proteomes" id="UP001620626">
    <property type="component" value="Unassembled WGS sequence"/>
</dbReference>
<dbReference type="AlphaFoldDB" id="A0ABD2LEC4"/>
<proteinExistence type="predicted"/>
<dbReference type="EMBL" id="JBICBT010000443">
    <property type="protein sequence ID" value="KAL3113572.1"/>
    <property type="molecule type" value="Genomic_DNA"/>
</dbReference>
<evidence type="ECO:0000256" key="1">
    <source>
        <dbReference type="SAM" id="MobiDB-lite"/>
    </source>
</evidence>
<name>A0ABD2LEC4_9BILA</name>
<organism evidence="2 3">
    <name type="scientific">Heterodera trifolii</name>
    <dbReference type="NCBI Taxonomy" id="157864"/>
    <lineage>
        <taxon>Eukaryota</taxon>
        <taxon>Metazoa</taxon>
        <taxon>Ecdysozoa</taxon>
        <taxon>Nematoda</taxon>
        <taxon>Chromadorea</taxon>
        <taxon>Rhabditida</taxon>
        <taxon>Tylenchina</taxon>
        <taxon>Tylenchomorpha</taxon>
        <taxon>Tylenchoidea</taxon>
        <taxon>Heteroderidae</taxon>
        <taxon>Heteroderinae</taxon>
        <taxon>Heterodera</taxon>
    </lineage>
</organism>
<reference evidence="2 3" key="1">
    <citation type="submission" date="2024-10" db="EMBL/GenBank/DDBJ databases">
        <authorList>
            <person name="Kim D."/>
        </authorList>
    </citation>
    <scope>NUCLEOTIDE SEQUENCE [LARGE SCALE GENOMIC DNA]</scope>
    <source>
        <strain evidence="2">BH-2024</strain>
    </source>
</reference>